<dbReference type="GeneTree" id="ENSGT01030000234575"/>
<feature type="transmembrane region" description="Helical" evidence="4">
    <location>
        <begin position="34"/>
        <end position="60"/>
    </location>
</feature>
<reference evidence="6" key="1">
    <citation type="submission" date="2021-04" db="EMBL/GenBank/DDBJ databases">
        <authorList>
            <consortium name="Wellcome Sanger Institute Data Sharing"/>
        </authorList>
    </citation>
    <scope>NUCLEOTIDE SEQUENCE [LARGE SCALE GENOMIC DNA]</scope>
</reference>
<evidence type="ECO:0000256" key="1">
    <source>
        <dbReference type="ARBA" id="ARBA00022734"/>
    </source>
</evidence>
<reference evidence="6" key="2">
    <citation type="submission" date="2025-08" db="UniProtKB">
        <authorList>
            <consortium name="Ensembl"/>
        </authorList>
    </citation>
    <scope>IDENTIFICATION</scope>
</reference>
<keyword evidence="7" id="KW-1185">Reference proteome</keyword>
<dbReference type="Ensembl" id="ENSATET00000057132.2">
    <property type="protein sequence ID" value="ENSATEP00000066893.2"/>
    <property type="gene ID" value="ENSATEG00000028938.2"/>
</dbReference>
<dbReference type="PANTHER" id="PTHR22803">
    <property type="entry name" value="MANNOSE, PHOSPHOLIPASE, LECTIN RECEPTOR RELATED"/>
    <property type="match status" value="1"/>
</dbReference>
<reference evidence="6" key="3">
    <citation type="submission" date="2025-09" db="UniProtKB">
        <authorList>
            <consortium name="Ensembl"/>
        </authorList>
    </citation>
    <scope>IDENTIFICATION</scope>
</reference>
<dbReference type="Gene3D" id="3.10.100.10">
    <property type="entry name" value="Mannose-Binding Protein A, subunit A"/>
    <property type="match status" value="1"/>
</dbReference>
<accession>A0A7N6BRS1</accession>
<dbReference type="CDD" id="cd03590">
    <property type="entry name" value="CLECT_DC-SIGN_like"/>
    <property type="match status" value="1"/>
</dbReference>
<dbReference type="PROSITE" id="PS00615">
    <property type="entry name" value="C_TYPE_LECTIN_1"/>
    <property type="match status" value="1"/>
</dbReference>
<evidence type="ECO:0000313" key="6">
    <source>
        <dbReference type="Ensembl" id="ENSATEP00000066893.2"/>
    </source>
</evidence>
<keyword evidence="1" id="KW-0430">Lectin</keyword>
<dbReference type="PROSITE" id="PS50041">
    <property type="entry name" value="C_TYPE_LECTIN_2"/>
    <property type="match status" value="1"/>
</dbReference>
<evidence type="ECO:0000313" key="7">
    <source>
        <dbReference type="Proteomes" id="UP000265040"/>
    </source>
</evidence>
<evidence type="ECO:0000259" key="5">
    <source>
        <dbReference type="PROSITE" id="PS50041"/>
    </source>
</evidence>
<dbReference type="InterPro" id="IPR033989">
    <property type="entry name" value="CD209-like_CTLD"/>
</dbReference>
<dbReference type="InterPro" id="IPR018378">
    <property type="entry name" value="C-type_lectin_CS"/>
</dbReference>
<evidence type="ECO:0000256" key="4">
    <source>
        <dbReference type="SAM" id="Phobius"/>
    </source>
</evidence>
<feature type="domain" description="C-type lectin" evidence="5">
    <location>
        <begin position="85"/>
        <end position="201"/>
    </location>
</feature>
<keyword evidence="2" id="KW-1015">Disulfide bond</keyword>
<keyword evidence="4" id="KW-1133">Transmembrane helix</keyword>
<keyword evidence="4" id="KW-0812">Transmembrane</keyword>
<dbReference type="InterPro" id="IPR016187">
    <property type="entry name" value="CTDL_fold"/>
</dbReference>
<dbReference type="Proteomes" id="UP000265040">
    <property type="component" value="Chromosome 21"/>
</dbReference>
<dbReference type="SUPFAM" id="SSF56436">
    <property type="entry name" value="C-type lectin-like"/>
    <property type="match status" value="1"/>
</dbReference>
<proteinExistence type="predicted"/>
<name>A0A7N6BRS1_ANATE</name>
<sequence>MEGIYNNAEHNKSHHLGPLTNQTGSRSSERRLPVAAFLSLSLLSVFLLIGLIGLSVYYHVSISFLAEEKRVCGQKTTCPAGWIKFCWSCYFLSTERGSWTTAREDCRARGADLVVIHSAEERALLSTFTHLKTWIGLNDRDEEGTWKWVDGTPLTVTYWGSNEPNNENRYFGDEDCVEISTGWSSEWNDVSCEASRPWICEKPAQP</sequence>
<dbReference type="GO" id="GO:0030246">
    <property type="term" value="F:carbohydrate binding"/>
    <property type="evidence" value="ECO:0007669"/>
    <property type="project" value="UniProtKB-KW"/>
</dbReference>
<dbReference type="InterPro" id="IPR050111">
    <property type="entry name" value="C-type_lectin/snaclec_domain"/>
</dbReference>
<protein>
    <recommendedName>
        <fullName evidence="5">C-type lectin domain-containing protein</fullName>
    </recommendedName>
</protein>
<dbReference type="SMART" id="SM00034">
    <property type="entry name" value="CLECT"/>
    <property type="match status" value="1"/>
</dbReference>
<dbReference type="AlphaFoldDB" id="A0A7N6BRS1"/>
<feature type="region of interest" description="Disordered" evidence="3">
    <location>
        <begin position="1"/>
        <end position="25"/>
    </location>
</feature>
<dbReference type="RefSeq" id="XP_026232143.1">
    <property type="nucleotide sequence ID" value="XM_026376358.1"/>
</dbReference>
<evidence type="ECO:0000256" key="2">
    <source>
        <dbReference type="ARBA" id="ARBA00023157"/>
    </source>
</evidence>
<dbReference type="InterPro" id="IPR016186">
    <property type="entry name" value="C-type_lectin-like/link_sf"/>
</dbReference>
<organism evidence="6 7">
    <name type="scientific">Anabas testudineus</name>
    <name type="common">Climbing perch</name>
    <name type="synonym">Anthias testudineus</name>
    <dbReference type="NCBI Taxonomy" id="64144"/>
    <lineage>
        <taxon>Eukaryota</taxon>
        <taxon>Metazoa</taxon>
        <taxon>Chordata</taxon>
        <taxon>Craniata</taxon>
        <taxon>Vertebrata</taxon>
        <taxon>Euteleostomi</taxon>
        <taxon>Actinopterygii</taxon>
        <taxon>Neopterygii</taxon>
        <taxon>Teleostei</taxon>
        <taxon>Neoteleostei</taxon>
        <taxon>Acanthomorphata</taxon>
        <taxon>Anabantaria</taxon>
        <taxon>Anabantiformes</taxon>
        <taxon>Anabantoidei</taxon>
        <taxon>Anabantidae</taxon>
        <taxon>Anabas</taxon>
    </lineage>
</organism>
<dbReference type="GeneID" id="113173073"/>
<keyword evidence="4" id="KW-0472">Membrane</keyword>
<dbReference type="Pfam" id="PF00059">
    <property type="entry name" value="Lectin_C"/>
    <property type="match status" value="1"/>
</dbReference>
<dbReference type="InterPro" id="IPR001304">
    <property type="entry name" value="C-type_lectin-like"/>
</dbReference>
<evidence type="ECO:0000256" key="3">
    <source>
        <dbReference type="SAM" id="MobiDB-lite"/>
    </source>
</evidence>